<sequence>MSLNLKTLRFKYSPVEKSLPERRKDTDIVHPLRKTGIFTVLIVTTLVTFLLMASTVNSRTISGGTYNALQRNRASVQIAVQVVSAILGYLQVSVVCCLINYATRLRLDKSSQTLDTVLAWNNLIARSPSWGLRSPYLVPILLFILASQIPAALWAGAITPVPVVTQASSPASIPAPQYQNSSYIREYPSEVFSEGPLLRSTKGVFSYSPGMRLLGSLLASGASATTVDGGVRQHAKLDNTRFTYYGRSYGVGASVGLVDESVAKNSLANGYSFQEFGLRADVGCVYNSSTEFIIGGEVDTNIYPALGYLPNSGELDEYSEYYSNSNGSKIVAIGVSRNKESSQRILSIAAGSGYTFLNATQCTVEFLPTLFNVSVGLVDRSINVSEVATGTDFTERENLTYVLMRQFELISNDQTTLYLSLLGDSFNSSIASYNLSVSALNEAPPTQSSATLIGLANSIRAMIDDLLTAYASAQLLIANDSTPTPATIQVQAFVFGSAVYVYLTFAINTAIILVLMEEAFRTQNWRGLSYFDYMDPRSLIIGSSMGGKAVAEKVKIIAGGDKNSVYKHSLRKVGNIRVILDEHESIVLDPSKW</sequence>
<comment type="caution">
    <text evidence="2">The sequence shown here is derived from an EMBL/GenBank/DDBJ whole genome shotgun (WGS) entry which is preliminary data.</text>
</comment>
<name>A0AA39QZ29_9LECA</name>
<reference evidence="2" key="1">
    <citation type="submission" date="2023-03" db="EMBL/GenBank/DDBJ databases">
        <title>Complete genome of Cladonia borealis.</title>
        <authorList>
            <person name="Park H."/>
        </authorList>
    </citation>
    <scope>NUCLEOTIDE SEQUENCE</scope>
    <source>
        <strain evidence="2">ANT050790</strain>
    </source>
</reference>
<feature type="transmembrane region" description="Helical" evidence="1">
    <location>
        <begin position="492"/>
        <end position="516"/>
    </location>
</feature>
<keyword evidence="1" id="KW-0472">Membrane</keyword>
<evidence type="ECO:0000313" key="2">
    <source>
        <dbReference type="EMBL" id="KAK0510924.1"/>
    </source>
</evidence>
<keyword evidence="3" id="KW-1185">Reference proteome</keyword>
<evidence type="ECO:0000256" key="1">
    <source>
        <dbReference type="SAM" id="Phobius"/>
    </source>
</evidence>
<feature type="transmembrane region" description="Helical" evidence="1">
    <location>
        <begin position="37"/>
        <end position="56"/>
    </location>
</feature>
<dbReference type="AlphaFoldDB" id="A0AA39QZ29"/>
<keyword evidence="1" id="KW-1133">Transmembrane helix</keyword>
<dbReference type="EMBL" id="JAFEKC020000014">
    <property type="protein sequence ID" value="KAK0510924.1"/>
    <property type="molecule type" value="Genomic_DNA"/>
</dbReference>
<keyword evidence="1" id="KW-0812">Transmembrane</keyword>
<protein>
    <submittedName>
        <fullName evidence="2">Uncharacterized protein</fullName>
    </submittedName>
</protein>
<evidence type="ECO:0000313" key="3">
    <source>
        <dbReference type="Proteomes" id="UP001166286"/>
    </source>
</evidence>
<gene>
    <name evidence="2" type="ORF">JMJ35_006476</name>
</gene>
<feature type="transmembrane region" description="Helical" evidence="1">
    <location>
        <begin position="76"/>
        <end position="102"/>
    </location>
</feature>
<accession>A0AA39QZ29</accession>
<proteinExistence type="predicted"/>
<feature type="transmembrane region" description="Helical" evidence="1">
    <location>
        <begin position="136"/>
        <end position="157"/>
    </location>
</feature>
<dbReference type="Proteomes" id="UP001166286">
    <property type="component" value="Unassembled WGS sequence"/>
</dbReference>
<organism evidence="2 3">
    <name type="scientific">Cladonia borealis</name>
    <dbReference type="NCBI Taxonomy" id="184061"/>
    <lineage>
        <taxon>Eukaryota</taxon>
        <taxon>Fungi</taxon>
        <taxon>Dikarya</taxon>
        <taxon>Ascomycota</taxon>
        <taxon>Pezizomycotina</taxon>
        <taxon>Lecanoromycetes</taxon>
        <taxon>OSLEUM clade</taxon>
        <taxon>Lecanoromycetidae</taxon>
        <taxon>Lecanorales</taxon>
        <taxon>Lecanorineae</taxon>
        <taxon>Cladoniaceae</taxon>
        <taxon>Cladonia</taxon>
    </lineage>
</organism>